<sequence length="227" mass="25351">MRVGTFLPRMRGKLKRAYERKEAIMGNSNRFASADFTAGQLSTDELSVSELVRSWCEVDGIIYFSVTSDGTTGKDWITRLESKGSRVGDYAKQVLRSPSFKPTSGVTTDVAVLRGCFFEDNNRTTKKIRAYAKAFRTPDNRKLGKPEPELACLIREKFTDDELEAMGLWYIIAMHESIITPNGKPRFLGVYRGDGGSWIYACCNESDKVWNRAGGSAFVVSHASTES</sequence>
<proteinExistence type="predicted"/>
<dbReference type="AlphaFoldDB" id="A0A0G1KFF9"/>
<comment type="caution">
    <text evidence="1">The sequence shown here is derived from an EMBL/GenBank/DDBJ whole genome shotgun (WGS) entry which is preliminary data.</text>
</comment>
<protein>
    <submittedName>
        <fullName evidence="1">Uncharacterized protein</fullName>
    </submittedName>
</protein>
<dbReference type="Proteomes" id="UP000034595">
    <property type="component" value="Unassembled WGS sequence"/>
</dbReference>
<organism evidence="1 2">
    <name type="scientific">Candidatus Azambacteria bacterium GW2011_GWA1_44_9</name>
    <dbReference type="NCBI Taxonomy" id="1618610"/>
    <lineage>
        <taxon>Bacteria</taxon>
        <taxon>Candidatus Azamiibacteriota</taxon>
    </lineage>
</organism>
<evidence type="ECO:0000313" key="2">
    <source>
        <dbReference type="Proteomes" id="UP000034595"/>
    </source>
</evidence>
<evidence type="ECO:0000313" key="1">
    <source>
        <dbReference type="EMBL" id="KKT82235.1"/>
    </source>
</evidence>
<name>A0A0G1KFF9_9BACT</name>
<reference evidence="1 2" key="1">
    <citation type="journal article" date="2015" name="Nature">
        <title>rRNA introns, odd ribosomes, and small enigmatic genomes across a large radiation of phyla.</title>
        <authorList>
            <person name="Brown C.T."/>
            <person name="Hug L.A."/>
            <person name="Thomas B.C."/>
            <person name="Sharon I."/>
            <person name="Castelle C.J."/>
            <person name="Singh A."/>
            <person name="Wilkins M.J."/>
            <person name="Williams K.H."/>
            <person name="Banfield J.F."/>
        </authorList>
    </citation>
    <scope>NUCLEOTIDE SEQUENCE [LARGE SCALE GENOMIC DNA]</scope>
</reference>
<accession>A0A0G1KFF9</accession>
<gene>
    <name evidence="1" type="ORF">UW78_C0001G0018</name>
</gene>
<dbReference type="EMBL" id="LCJQ01000001">
    <property type="protein sequence ID" value="KKT82235.1"/>
    <property type="molecule type" value="Genomic_DNA"/>
</dbReference>